<dbReference type="Gene3D" id="2.150.10.10">
    <property type="entry name" value="Serralysin-like metalloprotease, C-terminal"/>
    <property type="match status" value="1"/>
</dbReference>
<evidence type="ECO:0008006" key="3">
    <source>
        <dbReference type="Google" id="ProtNLM"/>
    </source>
</evidence>
<keyword evidence="2" id="KW-1185">Reference proteome</keyword>
<gene>
    <name evidence="1" type="ORF">IC229_34915</name>
</gene>
<dbReference type="InterPro" id="IPR011049">
    <property type="entry name" value="Serralysin-like_metalloprot_C"/>
</dbReference>
<sequence>MNVFVGGYTGYSNTTGQLNTFLGYATGSSNTTGRVNTFLGGYAGESNTTGIQNTYVGYQAGRATTTGNTNTMLGYQAGSNVTTGNNNIIIGPKSGTAVTDGSDNVLLGYNSQTEDGLQNAIAIGANSQVTTSNALILGNKVNVGIGSSAPTNRLQLVSESPHTSGLKLTNLTAGSPNALSTDQFLTVTDQGEVVKARYKLRINNIREWSDQVFSPTYPLRSLVSVASYIAQYCHLPNVPSAE</sequence>
<dbReference type="Proteomes" id="UP000598820">
    <property type="component" value="Unassembled WGS sequence"/>
</dbReference>
<protein>
    <recommendedName>
        <fullName evidence="3">Trimeric autotransporter adhesin YadA-like head domain-containing protein</fullName>
    </recommendedName>
</protein>
<comment type="caution">
    <text evidence="1">The sequence shown here is derived from an EMBL/GenBank/DDBJ whole genome shotgun (WGS) entry which is preliminary data.</text>
</comment>
<name>A0A927AWR9_9BACT</name>
<organism evidence="1 2">
    <name type="scientific">Spirosoma profusum</name>
    <dbReference type="NCBI Taxonomy" id="2771354"/>
    <lineage>
        <taxon>Bacteria</taxon>
        <taxon>Pseudomonadati</taxon>
        <taxon>Bacteroidota</taxon>
        <taxon>Cytophagia</taxon>
        <taxon>Cytophagales</taxon>
        <taxon>Cytophagaceae</taxon>
        <taxon>Spirosoma</taxon>
    </lineage>
</organism>
<dbReference type="RefSeq" id="WP_190893640.1">
    <property type="nucleotide sequence ID" value="NZ_JACWZY010000075.1"/>
</dbReference>
<evidence type="ECO:0000313" key="1">
    <source>
        <dbReference type="EMBL" id="MBD2705842.1"/>
    </source>
</evidence>
<proteinExistence type="predicted"/>
<evidence type="ECO:0000313" key="2">
    <source>
        <dbReference type="Proteomes" id="UP000598820"/>
    </source>
</evidence>
<dbReference type="AlphaFoldDB" id="A0A927AWR9"/>
<reference evidence="1" key="1">
    <citation type="submission" date="2020-09" db="EMBL/GenBank/DDBJ databases">
        <authorList>
            <person name="Kim M.K."/>
        </authorList>
    </citation>
    <scope>NUCLEOTIDE SEQUENCE</scope>
    <source>
        <strain evidence="1">BT702</strain>
    </source>
</reference>
<accession>A0A927AWR9</accession>
<dbReference type="EMBL" id="JACWZY010000075">
    <property type="protein sequence ID" value="MBD2705842.1"/>
    <property type="molecule type" value="Genomic_DNA"/>
</dbReference>